<dbReference type="PANTHER" id="PTHR43038:SF3">
    <property type="entry name" value="ABC TRANSPORTER G FAMILY MEMBER 20 ISOFORM X1"/>
    <property type="match status" value="1"/>
</dbReference>
<accession>A0A9D2HEC0</accession>
<evidence type="ECO:0000313" key="5">
    <source>
        <dbReference type="Proteomes" id="UP000824225"/>
    </source>
</evidence>
<dbReference type="InterPro" id="IPR027417">
    <property type="entry name" value="P-loop_NTPase"/>
</dbReference>
<reference evidence="4" key="1">
    <citation type="journal article" date="2021" name="PeerJ">
        <title>Extensive microbial diversity within the chicken gut microbiome revealed by metagenomics and culture.</title>
        <authorList>
            <person name="Gilroy R."/>
            <person name="Ravi A."/>
            <person name="Getino M."/>
            <person name="Pursley I."/>
            <person name="Horton D.L."/>
            <person name="Alikhan N.F."/>
            <person name="Baker D."/>
            <person name="Gharbi K."/>
            <person name="Hall N."/>
            <person name="Watson M."/>
            <person name="Adriaenssens E.M."/>
            <person name="Foster-Nyarko E."/>
            <person name="Jarju S."/>
            <person name="Secka A."/>
            <person name="Antonio M."/>
            <person name="Oren A."/>
            <person name="Chaudhuri R.R."/>
            <person name="La Ragione R."/>
            <person name="Hildebrand F."/>
            <person name="Pallen M.J."/>
        </authorList>
    </citation>
    <scope>NUCLEOTIDE SEQUENCE</scope>
    <source>
        <strain evidence="4">CHK186-16707</strain>
    </source>
</reference>
<sequence length="570" mass="61500">MNAEAAIVLRGLSKRFGTGDAWALQGLDAVIPAGAVSGVVGPDAAGKTTLMRLLAGLLRPTSGEVRILGLPAMNGDGGSLPCVGYMPQKFGLYEDLSVLENLRLHARLRNVTGPKREALFEHLLAFTDLGRFAGRLAGRLSGGMKQKLGLACALIGTPRVLLLDEPGVGVDPQSRRELWSMVIGLAGEGMTVVWSTAYMEEAERCAHVLMLDEGRLLQAGPPAAFLDRVRGRTFLARQPEDGESCRRTWQAWASDERSEDVLVQGSSVRVLLRPGVSGVEELQPTAPRLEDAYIDAVGGIGKEASPFTTFPAVSDQAEGRPVIEAKGLTKRFGAFTAADHISFTVMPGKIFGLLGPNGAGKSTTFRMLCGLSRPTEGQCAVAGIDLLRRPGQGRAQLGYMAQKFSLYGDLTVTQNIRLFAELYGMSRQAVAERESRLLAALDLTPFLHVQAQSLPLGQKQRLALLCATLHGPRALFLDEPTSGVDPRTRREFWKHINALTGIGVAVLVTTHFMEEAEYCDDIALIYRGAMIASGTPDNLKRSVRTPDTPDPTLEDAFIACIKNYNSEHPQ</sequence>
<keyword evidence="2 4" id="KW-0067">ATP-binding</keyword>
<reference evidence="4" key="2">
    <citation type="submission" date="2021-04" db="EMBL/GenBank/DDBJ databases">
        <authorList>
            <person name="Gilroy R."/>
        </authorList>
    </citation>
    <scope>NUCLEOTIDE SEQUENCE</scope>
    <source>
        <strain evidence="4">CHK186-16707</strain>
    </source>
</reference>
<dbReference type="Gene3D" id="3.40.50.300">
    <property type="entry name" value="P-loop containing nucleotide triphosphate hydrolases"/>
    <property type="match status" value="2"/>
</dbReference>
<dbReference type="Proteomes" id="UP000824225">
    <property type="component" value="Unassembled WGS sequence"/>
</dbReference>
<evidence type="ECO:0000259" key="3">
    <source>
        <dbReference type="PROSITE" id="PS50893"/>
    </source>
</evidence>
<name>A0A9D2HEC0_9BACT</name>
<dbReference type="GO" id="GO:0016887">
    <property type="term" value="F:ATP hydrolysis activity"/>
    <property type="evidence" value="ECO:0007669"/>
    <property type="project" value="InterPro"/>
</dbReference>
<dbReference type="AlphaFoldDB" id="A0A9D2HEC0"/>
<dbReference type="EMBL" id="DXAN01000023">
    <property type="protein sequence ID" value="HJA08949.1"/>
    <property type="molecule type" value="Genomic_DNA"/>
</dbReference>
<feature type="domain" description="ABC transporter" evidence="3">
    <location>
        <begin position="7"/>
        <end position="238"/>
    </location>
</feature>
<dbReference type="PANTHER" id="PTHR43038">
    <property type="entry name" value="ATP-BINDING CASSETTE, SUB-FAMILY H, MEMBER 1"/>
    <property type="match status" value="1"/>
</dbReference>
<dbReference type="InterPro" id="IPR017871">
    <property type="entry name" value="ABC_transporter-like_CS"/>
</dbReference>
<dbReference type="GO" id="GO:0005524">
    <property type="term" value="F:ATP binding"/>
    <property type="evidence" value="ECO:0007669"/>
    <property type="project" value="UniProtKB-KW"/>
</dbReference>
<dbReference type="PROSITE" id="PS50893">
    <property type="entry name" value="ABC_TRANSPORTER_2"/>
    <property type="match status" value="2"/>
</dbReference>
<keyword evidence="1" id="KW-0547">Nucleotide-binding</keyword>
<dbReference type="PROSITE" id="PS00211">
    <property type="entry name" value="ABC_TRANSPORTER_1"/>
    <property type="match status" value="1"/>
</dbReference>
<dbReference type="CDD" id="cd03230">
    <property type="entry name" value="ABC_DR_subfamily_A"/>
    <property type="match status" value="1"/>
</dbReference>
<dbReference type="SUPFAM" id="SSF52540">
    <property type="entry name" value="P-loop containing nucleoside triphosphate hydrolases"/>
    <property type="match status" value="2"/>
</dbReference>
<gene>
    <name evidence="4" type="ORF">H9962_07145</name>
</gene>
<dbReference type="InterPro" id="IPR003593">
    <property type="entry name" value="AAA+_ATPase"/>
</dbReference>
<feature type="domain" description="ABC transporter" evidence="3">
    <location>
        <begin position="323"/>
        <end position="552"/>
    </location>
</feature>
<dbReference type="Pfam" id="PF00005">
    <property type="entry name" value="ABC_tran"/>
    <property type="match status" value="2"/>
</dbReference>
<evidence type="ECO:0000313" key="4">
    <source>
        <dbReference type="EMBL" id="HJA08949.1"/>
    </source>
</evidence>
<dbReference type="InterPro" id="IPR003439">
    <property type="entry name" value="ABC_transporter-like_ATP-bd"/>
</dbReference>
<evidence type="ECO:0000256" key="2">
    <source>
        <dbReference type="ARBA" id="ARBA00022840"/>
    </source>
</evidence>
<comment type="caution">
    <text evidence="4">The sequence shown here is derived from an EMBL/GenBank/DDBJ whole genome shotgun (WGS) entry which is preliminary data.</text>
</comment>
<evidence type="ECO:0000256" key="1">
    <source>
        <dbReference type="ARBA" id="ARBA00022741"/>
    </source>
</evidence>
<proteinExistence type="predicted"/>
<protein>
    <submittedName>
        <fullName evidence="4">ATP-binding cassette domain-containing protein</fullName>
    </submittedName>
</protein>
<organism evidence="4 5">
    <name type="scientific">Candidatus Mailhella merdigallinarum</name>
    <dbReference type="NCBI Taxonomy" id="2838658"/>
    <lineage>
        <taxon>Bacteria</taxon>
        <taxon>Pseudomonadati</taxon>
        <taxon>Thermodesulfobacteriota</taxon>
        <taxon>Desulfovibrionia</taxon>
        <taxon>Desulfovibrionales</taxon>
        <taxon>Desulfovibrionaceae</taxon>
        <taxon>Mailhella</taxon>
    </lineage>
</organism>
<dbReference type="SMART" id="SM00382">
    <property type="entry name" value="AAA"/>
    <property type="match status" value="2"/>
</dbReference>